<feature type="domain" description="RNase III" evidence="1">
    <location>
        <begin position="45"/>
        <end position="144"/>
    </location>
</feature>
<evidence type="ECO:0000259" key="1">
    <source>
        <dbReference type="PROSITE" id="PS50142"/>
    </source>
</evidence>
<dbReference type="Gene3D" id="3.30.160.20">
    <property type="match status" value="1"/>
</dbReference>
<dbReference type="SMART" id="SM00535">
    <property type="entry name" value="RIBOc"/>
    <property type="match status" value="1"/>
</dbReference>
<organism evidence="2">
    <name type="scientific">viral metagenome</name>
    <dbReference type="NCBI Taxonomy" id="1070528"/>
    <lineage>
        <taxon>unclassified sequences</taxon>
        <taxon>metagenomes</taxon>
        <taxon>organismal metagenomes</taxon>
    </lineage>
</organism>
<evidence type="ECO:0000313" key="2">
    <source>
        <dbReference type="EMBL" id="QHT97920.1"/>
    </source>
</evidence>
<dbReference type="GO" id="GO:0006396">
    <property type="term" value="P:RNA processing"/>
    <property type="evidence" value="ECO:0007669"/>
    <property type="project" value="InterPro"/>
</dbReference>
<dbReference type="SUPFAM" id="SSF69065">
    <property type="entry name" value="RNase III domain-like"/>
    <property type="match status" value="1"/>
</dbReference>
<dbReference type="InterPro" id="IPR036389">
    <property type="entry name" value="RNase_III_sf"/>
</dbReference>
<dbReference type="InterPro" id="IPR000999">
    <property type="entry name" value="RNase_III_dom"/>
</dbReference>
<dbReference type="EMBL" id="MN740284">
    <property type="protein sequence ID" value="QHT97920.1"/>
    <property type="molecule type" value="Genomic_DNA"/>
</dbReference>
<dbReference type="CDD" id="cd00593">
    <property type="entry name" value="RIBOc"/>
    <property type="match status" value="1"/>
</dbReference>
<name>A0A6C0IZB4_9ZZZZ</name>
<dbReference type="Gene3D" id="1.10.1520.10">
    <property type="entry name" value="Ribonuclease III domain"/>
    <property type="match status" value="1"/>
</dbReference>
<dbReference type="PROSITE" id="PS50142">
    <property type="entry name" value="RNASE_3_2"/>
    <property type="match status" value="1"/>
</dbReference>
<dbReference type="AlphaFoldDB" id="A0A6C0IZB4"/>
<dbReference type="Pfam" id="PF00636">
    <property type="entry name" value="Ribonuclease_3"/>
    <property type="match status" value="1"/>
</dbReference>
<dbReference type="GO" id="GO:0004525">
    <property type="term" value="F:ribonuclease III activity"/>
    <property type="evidence" value="ECO:0007669"/>
    <property type="project" value="InterPro"/>
</dbReference>
<accession>A0A6C0IZB4</accession>
<dbReference type="SUPFAM" id="SSF54768">
    <property type="entry name" value="dsRNA-binding domain-like"/>
    <property type="match status" value="1"/>
</dbReference>
<proteinExistence type="predicted"/>
<protein>
    <recommendedName>
        <fullName evidence="1">RNase III domain-containing protein</fullName>
    </recommendedName>
</protein>
<sequence>MTSQPAWVQNPKLLADAIYAIFLKLKLIEDPAVIQVLFSKEAMEKYWMKCFTHKSVSADYNNDAFEFYGDSVLGYNFAKYLRRRFKDGLNQANGTLLQNQYMSKKFQAQLARELGLVELLRFDPESEQSIHIQEDTFEAFAGCIDNIVDDLVGEGAGALFVYNLIIALFDPIPIVLGEVKKDDKTLLKEIYEKMGWGEPNYVTKNSDQPRLGPFRTEIRNLAGTIIGFGYGSEKDAPFAAAAEALKYLEKQGITWESADQQKTERNRQRSPEFDRQYRRVEAAMAILANQARSQGKVPPTEFKIAKVEERKVEGGFRYTFAIQAGFQIGPTTHWRSLLQQTGSNSDQTKINVMKEFADRYQIPADV</sequence>
<reference evidence="2" key="1">
    <citation type="journal article" date="2020" name="Nature">
        <title>Giant virus diversity and host interactions through global metagenomics.</title>
        <authorList>
            <person name="Schulz F."/>
            <person name="Roux S."/>
            <person name="Paez-Espino D."/>
            <person name="Jungbluth S."/>
            <person name="Walsh D.A."/>
            <person name="Denef V.J."/>
            <person name="McMahon K.D."/>
            <person name="Konstantinidis K.T."/>
            <person name="Eloe-Fadrosh E.A."/>
            <person name="Kyrpides N.C."/>
            <person name="Woyke T."/>
        </authorList>
    </citation>
    <scope>NUCLEOTIDE SEQUENCE</scope>
    <source>
        <strain evidence="2">GVMAG-M-3300025572-1</strain>
    </source>
</reference>